<sequence>MRFITILQIAFAAIVAAAPAPAPAPAPVPVAGFEDLIASAQSALDLKTADGCEIAKCVAALAPLAVSCAAAAAEEGLNPLADAACLASAANNVANTPAACTSCL</sequence>
<feature type="signal peptide" evidence="1">
    <location>
        <begin position="1"/>
        <end position="17"/>
    </location>
</feature>
<name>A0A8E2E3F4_9PEZI</name>
<evidence type="ECO:0000313" key="4">
    <source>
        <dbReference type="Proteomes" id="UP000250266"/>
    </source>
</evidence>
<dbReference type="InterPro" id="IPR022013">
    <property type="entry name" value="CBP"/>
</dbReference>
<keyword evidence="4" id="KW-1185">Reference proteome</keyword>
<evidence type="ECO:0000313" key="3">
    <source>
        <dbReference type="EMBL" id="OCK76496.1"/>
    </source>
</evidence>
<feature type="domain" description="Fungal calcium binding protein" evidence="2">
    <location>
        <begin position="36"/>
        <end position="103"/>
    </location>
</feature>
<accession>A0A8E2E3F4</accession>
<reference evidence="3 4" key="1">
    <citation type="journal article" date="2016" name="Nat. Commun.">
        <title>Ectomycorrhizal ecology is imprinted in the genome of the dominant symbiotic fungus Cenococcum geophilum.</title>
        <authorList>
            <consortium name="DOE Joint Genome Institute"/>
            <person name="Peter M."/>
            <person name="Kohler A."/>
            <person name="Ohm R.A."/>
            <person name="Kuo A."/>
            <person name="Krutzmann J."/>
            <person name="Morin E."/>
            <person name="Arend M."/>
            <person name="Barry K.W."/>
            <person name="Binder M."/>
            <person name="Choi C."/>
            <person name="Clum A."/>
            <person name="Copeland A."/>
            <person name="Grisel N."/>
            <person name="Haridas S."/>
            <person name="Kipfer T."/>
            <person name="LaButti K."/>
            <person name="Lindquist E."/>
            <person name="Lipzen A."/>
            <person name="Maire R."/>
            <person name="Meier B."/>
            <person name="Mihaltcheva S."/>
            <person name="Molinier V."/>
            <person name="Murat C."/>
            <person name="Poggeler S."/>
            <person name="Quandt C.A."/>
            <person name="Sperisen C."/>
            <person name="Tritt A."/>
            <person name="Tisserant E."/>
            <person name="Crous P.W."/>
            <person name="Henrissat B."/>
            <person name="Nehls U."/>
            <person name="Egli S."/>
            <person name="Spatafora J.W."/>
            <person name="Grigoriev I.V."/>
            <person name="Martin F.M."/>
        </authorList>
    </citation>
    <scope>NUCLEOTIDE SEQUENCE [LARGE SCALE GENOMIC DNA]</scope>
    <source>
        <strain evidence="3 4">CBS 459.81</strain>
    </source>
</reference>
<organism evidence="3 4">
    <name type="scientific">Lepidopterella palustris CBS 459.81</name>
    <dbReference type="NCBI Taxonomy" id="1314670"/>
    <lineage>
        <taxon>Eukaryota</taxon>
        <taxon>Fungi</taxon>
        <taxon>Dikarya</taxon>
        <taxon>Ascomycota</taxon>
        <taxon>Pezizomycotina</taxon>
        <taxon>Dothideomycetes</taxon>
        <taxon>Pleosporomycetidae</taxon>
        <taxon>Mytilinidiales</taxon>
        <taxon>Argynnaceae</taxon>
        <taxon>Lepidopterella</taxon>
    </lineage>
</organism>
<gene>
    <name evidence="3" type="ORF">K432DRAFT_408124</name>
</gene>
<keyword evidence="1" id="KW-0732">Signal</keyword>
<evidence type="ECO:0000259" key="2">
    <source>
        <dbReference type="Pfam" id="PF12192"/>
    </source>
</evidence>
<dbReference type="Pfam" id="PF12192">
    <property type="entry name" value="CBP"/>
    <property type="match status" value="1"/>
</dbReference>
<dbReference type="Proteomes" id="UP000250266">
    <property type="component" value="Unassembled WGS sequence"/>
</dbReference>
<protein>
    <recommendedName>
        <fullName evidence="2">Fungal calcium binding protein domain-containing protein</fullName>
    </recommendedName>
</protein>
<dbReference type="AlphaFoldDB" id="A0A8E2E3F4"/>
<dbReference type="EMBL" id="KV745206">
    <property type="protein sequence ID" value="OCK76496.1"/>
    <property type="molecule type" value="Genomic_DNA"/>
</dbReference>
<dbReference type="Gene3D" id="1.10.1740.120">
    <property type="match status" value="1"/>
</dbReference>
<proteinExistence type="predicted"/>
<feature type="chain" id="PRO_5034102462" description="Fungal calcium binding protein domain-containing protein" evidence="1">
    <location>
        <begin position="18"/>
        <end position="104"/>
    </location>
</feature>
<evidence type="ECO:0000256" key="1">
    <source>
        <dbReference type="SAM" id="SignalP"/>
    </source>
</evidence>